<dbReference type="Pfam" id="PF00135">
    <property type="entry name" value="COesterase"/>
    <property type="match status" value="1"/>
</dbReference>
<dbReference type="Proteomes" id="UP000509638">
    <property type="component" value="Chromosome"/>
</dbReference>
<sequence length="660" mass="70899">MRWRSTPSSTSSPSTSPSRISTVPTRPRTPHDRVRPRRRLVRPAPPRRASRRGRRARSAPASLACPGRRVGRAADRHHAPVRRRVRLLGYHRDDRRGGRERRRRRAHTRRGARRGRPDPGAASRGRPHHRAGAPDRLTRAGGPHPRTGRHRGPPPARVRYRRAVSSLFHDAGVDAPVARLVSGRVRGRRRADGTVAFLGIPYAQPPVGPRRFGAPEPVTGWDGVRDALEYGATPQRGDHGATLIPEPSIPGDDTLSVNVFAATAPGSAARPVLVYIHGGGFVQGSPASPWYDGAAFARAGIVVVTVSYRLGFDGFGLIPGAPTNRGVRDWLAALEWVRANIAAFGGDPDDVTIAGQSAGGGAVLTLLGMPAAQHLFRRGLAMSSALTVVAPARAAALTTRLADRLGVAPTRAGFAAVDELAVLHAQQQMATERTGGVLSWVRARLADGLSWGPVVDGDLVPRPTLDAIAGGVGADKQLVLGTTDDEFTMITDGLADRLRAVPAALALALLGVRHGARWRYIRANGEQRRRGTAAFLGRYATDRLFRETVPRVADARGGSATWAYRFTWPSPTRRWALHCLDVPFWWDRLDAPGVAAVAGEDPPRSLADDMHGAAVSFVRDHDPGWPAWGERPGATRIFGGPVTPDPLDADGYASVRALIA</sequence>
<evidence type="ECO:0000256" key="4">
    <source>
        <dbReference type="SAM" id="MobiDB-lite"/>
    </source>
</evidence>
<dbReference type="EMBL" id="CP058316">
    <property type="protein sequence ID" value="QLD11421.1"/>
    <property type="molecule type" value="Genomic_DNA"/>
</dbReference>
<accession>A0A7D5IQ55</accession>
<feature type="compositionally biased region" description="Basic residues" evidence="4">
    <location>
        <begin position="48"/>
        <end position="57"/>
    </location>
</feature>
<protein>
    <recommendedName>
        <fullName evidence="3">Carboxylic ester hydrolase</fullName>
        <ecNumber evidence="3">3.1.1.-</ecNumber>
    </recommendedName>
</protein>
<keyword evidence="2 3" id="KW-0378">Hydrolase</keyword>
<dbReference type="GO" id="GO:0016787">
    <property type="term" value="F:hydrolase activity"/>
    <property type="evidence" value="ECO:0007669"/>
    <property type="project" value="UniProtKB-KW"/>
</dbReference>
<evidence type="ECO:0000256" key="3">
    <source>
        <dbReference type="RuleBase" id="RU361235"/>
    </source>
</evidence>
<feature type="compositionally biased region" description="Low complexity" evidence="4">
    <location>
        <begin position="1"/>
        <end position="26"/>
    </location>
</feature>
<feature type="compositionally biased region" description="Basic residues" evidence="4">
    <location>
        <begin position="146"/>
        <end position="156"/>
    </location>
</feature>
<evidence type="ECO:0000259" key="5">
    <source>
        <dbReference type="Pfam" id="PF00135"/>
    </source>
</evidence>
<organism evidence="6 7">
    <name type="scientific">Microbacterium oleivorans</name>
    <dbReference type="NCBI Taxonomy" id="273677"/>
    <lineage>
        <taxon>Bacteria</taxon>
        <taxon>Bacillati</taxon>
        <taxon>Actinomycetota</taxon>
        <taxon>Actinomycetes</taxon>
        <taxon>Micrococcales</taxon>
        <taxon>Microbacteriaceae</taxon>
        <taxon>Microbacterium</taxon>
    </lineage>
</organism>
<dbReference type="Gene3D" id="3.40.50.1820">
    <property type="entry name" value="alpha/beta hydrolase"/>
    <property type="match status" value="1"/>
</dbReference>
<dbReference type="PANTHER" id="PTHR11559">
    <property type="entry name" value="CARBOXYLESTERASE"/>
    <property type="match status" value="1"/>
</dbReference>
<dbReference type="InterPro" id="IPR019826">
    <property type="entry name" value="Carboxylesterase_B_AS"/>
</dbReference>
<dbReference type="AlphaFoldDB" id="A0A7D5IQ55"/>
<name>A0A7D5IQ55_9MICO</name>
<feature type="region of interest" description="Disordered" evidence="4">
    <location>
        <begin position="1"/>
        <end position="156"/>
    </location>
</feature>
<gene>
    <name evidence="6" type="ORF">HW566_06315</name>
</gene>
<proteinExistence type="inferred from homology"/>
<dbReference type="InterPro" id="IPR002018">
    <property type="entry name" value="CarbesteraseB"/>
</dbReference>
<evidence type="ECO:0000313" key="6">
    <source>
        <dbReference type="EMBL" id="QLD11421.1"/>
    </source>
</evidence>
<evidence type="ECO:0000256" key="2">
    <source>
        <dbReference type="ARBA" id="ARBA00022801"/>
    </source>
</evidence>
<evidence type="ECO:0000256" key="1">
    <source>
        <dbReference type="ARBA" id="ARBA00005964"/>
    </source>
</evidence>
<dbReference type="SUPFAM" id="SSF53474">
    <property type="entry name" value="alpha/beta-Hydrolases"/>
    <property type="match status" value="1"/>
</dbReference>
<reference evidence="6 7" key="1">
    <citation type="submission" date="2020-06" db="EMBL/GenBank/DDBJ databases">
        <authorList>
            <person name="Jo H."/>
        </authorList>
    </citation>
    <scope>NUCLEOTIDE SEQUENCE [LARGE SCALE GENOMIC DNA]</scope>
    <source>
        <strain evidence="6 7">I46</strain>
    </source>
</reference>
<feature type="compositionally biased region" description="Basic residues" evidence="4">
    <location>
        <begin position="98"/>
        <end position="114"/>
    </location>
</feature>
<dbReference type="PROSITE" id="PS00122">
    <property type="entry name" value="CARBOXYLESTERASE_B_1"/>
    <property type="match status" value="1"/>
</dbReference>
<evidence type="ECO:0000313" key="7">
    <source>
        <dbReference type="Proteomes" id="UP000509638"/>
    </source>
</evidence>
<dbReference type="EC" id="3.1.1.-" evidence="3"/>
<comment type="similarity">
    <text evidence="1 3">Belongs to the type-B carboxylesterase/lipase family.</text>
</comment>
<dbReference type="InterPro" id="IPR029058">
    <property type="entry name" value="AB_hydrolase_fold"/>
</dbReference>
<dbReference type="InterPro" id="IPR050309">
    <property type="entry name" value="Type-B_Carboxylest/Lipase"/>
</dbReference>
<feature type="domain" description="Carboxylesterase type B" evidence="5">
    <location>
        <begin position="175"/>
        <end position="623"/>
    </location>
</feature>